<accession>A0A372MF17</accession>
<dbReference type="PANTHER" id="PTHR47089:SF1">
    <property type="entry name" value="GUANOSINE ABC TRANSPORTER PERMEASE PROTEIN NUPP"/>
    <property type="match status" value="1"/>
</dbReference>
<keyword evidence="5 6" id="KW-0472">Membrane</keyword>
<evidence type="ECO:0000256" key="3">
    <source>
        <dbReference type="ARBA" id="ARBA00022692"/>
    </source>
</evidence>
<dbReference type="EMBL" id="QUWK01000010">
    <property type="protein sequence ID" value="RFU94334.1"/>
    <property type="molecule type" value="Genomic_DNA"/>
</dbReference>
<dbReference type="Pfam" id="PF02653">
    <property type="entry name" value="BPD_transp_2"/>
    <property type="match status" value="1"/>
</dbReference>
<dbReference type="GO" id="GO:0005886">
    <property type="term" value="C:plasma membrane"/>
    <property type="evidence" value="ECO:0007669"/>
    <property type="project" value="UniProtKB-SubCell"/>
</dbReference>
<feature type="transmembrane region" description="Helical" evidence="6">
    <location>
        <begin position="164"/>
        <end position="182"/>
    </location>
</feature>
<dbReference type="PANTHER" id="PTHR47089">
    <property type="entry name" value="ABC TRANSPORTER, PERMEASE PROTEIN"/>
    <property type="match status" value="1"/>
</dbReference>
<evidence type="ECO:0000256" key="6">
    <source>
        <dbReference type="SAM" id="Phobius"/>
    </source>
</evidence>
<keyword evidence="4 6" id="KW-1133">Transmembrane helix</keyword>
<protein>
    <submittedName>
        <fullName evidence="7">ABC transporter permease</fullName>
    </submittedName>
</protein>
<feature type="transmembrane region" description="Helical" evidence="6">
    <location>
        <begin position="23"/>
        <end position="45"/>
    </location>
</feature>
<gene>
    <name evidence="7" type="ORF">DYP60_10195</name>
</gene>
<proteinExistence type="predicted"/>
<keyword evidence="8" id="KW-1185">Reference proteome</keyword>
<evidence type="ECO:0000313" key="7">
    <source>
        <dbReference type="EMBL" id="RFU94334.1"/>
    </source>
</evidence>
<evidence type="ECO:0000256" key="1">
    <source>
        <dbReference type="ARBA" id="ARBA00004651"/>
    </source>
</evidence>
<dbReference type="Proteomes" id="UP000264002">
    <property type="component" value="Unassembled WGS sequence"/>
</dbReference>
<name>A0A372MF17_9SPIR</name>
<evidence type="ECO:0000256" key="4">
    <source>
        <dbReference type="ARBA" id="ARBA00022989"/>
    </source>
</evidence>
<evidence type="ECO:0000256" key="2">
    <source>
        <dbReference type="ARBA" id="ARBA00022475"/>
    </source>
</evidence>
<dbReference type="GO" id="GO:0022857">
    <property type="term" value="F:transmembrane transporter activity"/>
    <property type="evidence" value="ECO:0007669"/>
    <property type="project" value="InterPro"/>
</dbReference>
<dbReference type="CDD" id="cd06580">
    <property type="entry name" value="TM_PBP1_transp_TpRbsC_like"/>
    <property type="match status" value="1"/>
</dbReference>
<feature type="transmembrane region" description="Helical" evidence="6">
    <location>
        <begin position="264"/>
        <end position="284"/>
    </location>
</feature>
<feature type="transmembrane region" description="Helical" evidence="6">
    <location>
        <begin position="344"/>
        <end position="366"/>
    </location>
</feature>
<feature type="transmembrane region" description="Helical" evidence="6">
    <location>
        <begin position="217"/>
        <end position="235"/>
    </location>
</feature>
<feature type="transmembrane region" description="Helical" evidence="6">
    <location>
        <begin position="81"/>
        <end position="99"/>
    </location>
</feature>
<keyword evidence="3 6" id="KW-0812">Transmembrane</keyword>
<evidence type="ECO:0000256" key="5">
    <source>
        <dbReference type="ARBA" id="ARBA00023136"/>
    </source>
</evidence>
<organism evidence="7 8">
    <name type="scientific">Sphaerochaeta halotolerans</name>
    <dbReference type="NCBI Taxonomy" id="2293840"/>
    <lineage>
        <taxon>Bacteria</taxon>
        <taxon>Pseudomonadati</taxon>
        <taxon>Spirochaetota</taxon>
        <taxon>Spirochaetia</taxon>
        <taxon>Spirochaetales</taxon>
        <taxon>Sphaerochaetaceae</taxon>
        <taxon>Sphaerochaeta</taxon>
    </lineage>
</organism>
<reference evidence="8" key="1">
    <citation type="submission" date="2018-08" db="EMBL/GenBank/DDBJ databases">
        <authorList>
            <person name="Grouzdev D.S."/>
            <person name="Krutkina M.S."/>
        </authorList>
    </citation>
    <scope>NUCLEOTIDE SEQUENCE [LARGE SCALE GENOMIC DNA]</scope>
    <source>
        <strain evidence="8">4-11</strain>
    </source>
</reference>
<comment type="caution">
    <text evidence="7">The sequence shown here is derived from an EMBL/GenBank/DDBJ whole genome shotgun (WGS) entry which is preliminary data.</text>
</comment>
<dbReference type="InterPro" id="IPR001851">
    <property type="entry name" value="ABC_transp_permease"/>
</dbReference>
<feature type="transmembrane region" description="Helical" evidence="6">
    <location>
        <begin position="106"/>
        <end position="125"/>
    </location>
</feature>
<sequence length="376" mass="41003">MLKKPNLFKRIFMICCGPGKHQLLRVSLFCIFLSLLAGSVLLLLLGKNPFEAYRSILQGAGILPKTRYAGKKSQLTDFMSLLNYTTPMIFAALSVAVALKSGIFNICVSGIMVFSGFIATILVGYSSLAPIIAKPLVVLIGVVAGGLIGVLIGYLRHRFNMNEVVVAIMLNYIISYVVSFFIQTRFVDPITRQSVEVGQNARLTLFDYPIMNLKMEINLVFPLALITVFLIRYFITRTRFGFELQAVGLNSKASNYAGINVGKTVITTMLISGSLAGLAGVSYYLGSNASIQPRVLPALGFDSIAVALLGNTSAIGSFFASLLVMIFDSGTTYMSSRMQVLREIAALITSILLLFSAIGIFFRALANRYAREVEEV</sequence>
<keyword evidence="2" id="KW-1003">Cell membrane</keyword>
<reference evidence="7 8" key="2">
    <citation type="submission" date="2018-09" db="EMBL/GenBank/DDBJ databases">
        <title>Genome of Sphaerochaeta halotolerans strain 4-11.</title>
        <authorList>
            <person name="Nazina T.N."/>
            <person name="Sokolova D.S."/>
        </authorList>
    </citation>
    <scope>NUCLEOTIDE SEQUENCE [LARGE SCALE GENOMIC DNA]</scope>
    <source>
        <strain evidence="7 8">4-11</strain>
    </source>
</reference>
<comment type="subcellular location">
    <subcellularLocation>
        <location evidence="1">Cell membrane</location>
        <topology evidence="1">Multi-pass membrane protein</topology>
    </subcellularLocation>
</comment>
<feature type="transmembrane region" description="Helical" evidence="6">
    <location>
        <begin position="304"/>
        <end position="324"/>
    </location>
</feature>
<evidence type="ECO:0000313" key="8">
    <source>
        <dbReference type="Proteomes" id="UP000264002"/>
    </source>
</evidence>
<feature type="transmembrane region" description="Helical" evidence="6">
    <location>
        <begin position="131"/>
        <end position="152"/>
    </location>
</feature>
<dbReference type="RefSeq" id="WP_117330902.1">
    <property type="nucleotide sequence ID" value="NZ_QUWK01000010.1"/>
</dbReference>
<dbReference type="AlphaFoldDB" id="A0A372MF17"/>